<reference evidence="2 3" key="1">
    <citation type="submission" date="2018-06" db="EMBL/GenBank/DDBJ databases">
        <title>Genomic Encyclopedia of Type Strains, Phase IV (KMG-IV): sequencing the most valuable type-strain genomes for metagenomic binning, comparative biology and taxonomic classification.</title>
        <authorList>
            <person name="Goeker M."/>
        </authorList>
    </citation>
    <scope>NUCLEOTIDE SEQUENCE [LARGE SCALE GENOMIC DNA]</scope>
    <source>
        <strain evidence="2 3">DSM 24875</strain>
    </source>
</reference>
<gene>
    <name evidence="2" type="ORF">DFR50_13128</name>
</gene>
<comment type="caution">
    <text evidence="2">The sequence shown here is derived from an EMBL/GenBank/DDBJ whole genome shotgun (WGS) entry which is preliminary data.</text>
</comment>
<evidence type="ECO:0000256" key="1">
    <source>
        <dbReference type="SAM" id="MobiDB-lite"/>
    </source>
</evidence>
<feature type="region of interest" description="Disordered" evidence="1">
    <location>
        <begin position="1"/>
        <end position="21"/>
    </location>
</feature>
<keyword evidence="3" id="KW-1185">Reference proteome</keyword>
<dbReference type="EMBL" id="QNRK01000031">
    <property type="protein sequence ID" value="RBP06408.1"/>
    <property type="molecule type" value="Genomic_DNA"/>
</dbReference>
<sequence>MMCLDASLGRRTGDCDGGVSVAPARLRRRGGSSSGRSSFERRGNAADAMAAHMGAAMASLTHFFTNEVLAAP</sequence>
<name>A0A366EVK2_9HYPH</name>
<dbReference type="Proteomes" id="UP000253529">
    <property type="component" value="Unassembled WGS sequence"/>
</dbReference>
<proteinExistence type="predicted"/>
<protein>
    <submittedName>
        <fullName evidence="2">Uncharacterized protein</fullName>
    </submittedName>
</protein>
<accession>A0A366EVK2</accession>
<evidence type="ECO:0000313" key="3">
    <source>
        <dbReference type="Proteomes" id="UP000253529"/>
    </source>
</evidence>
<evidence type="ECO:0000313" key="2">
    <source>
        <dbReference type="EMBL" id="RBP06408.1"/>
    </source>
</evidence>
<dbReference type="AlphaFoldDB" id="A0A366EVK2"/>
<organism evidence="2 3">
    <name type="scientific">Roseiarcus fermentans</name>
    <dbReference type="NCBI Taxonomy" id="1473586"/>
    <lineage>
        <taxon>Bacteria</taxon>
        <taxon>Pseudomonadati</taxon>
        <taxon>Pseudomonadota</taxon>
        <taxon>Alphaproteobacteria</taxon>
        <taxon>Hyphomicrobiales</taxon>
        <taxon>Roseiarcaceae</taxon>
        <taxon>Roseiarcus</taxon>
    </lineage>
</organism>